<gene>
    <name evidence="2" type="ORF">CLUMA_CG013669</name>
</gene>
<name>A0A1J1IKV7_9DIPT</name>
<evidence type="ECO:0000256" key="1">
    <source>
        <dbReference type="SAM" id="Phobius"/>
    </source>
</evidence>
<feature type="transmembrane region" description="Helical" evidence="1">
    <location>
        <begin position="15"/>
        <end position="32"/>
    </location>
</feature>
<keyword evidence="1" id="KW-0472">Membrane</keyword>
<sequence>MTDCLYAYSDIVCELALPSAISITTLMFLWICNYELMRDFVKAFFVGLWKSNDEDGKHKFKENLMRSLKIISMKTAMRN</sequence>
<evidence type="ECO:0000313" key="2">
    <source>
        <dbReference type="EMBL" id="CRL00402.1"/>
    </source>
</evidence>
<reference evidence="2 3" key="1">
    <citation type="submission" date="2015-04" db="EMBL/GenBank/DDBJ databases">
        <authorList>
            <person name="Syromyatnikov M.Y."/>
            <person name="Popov V.N."/>
        </authorList>
    </citation>
    <scope>NUCLEOTIDE SEQUENCE [LARGE SCALE GENOMIC DNA]</scope>
</reference>
<proteinExistence type="predicted"/>
<organism evidence="2 3">
    <name type="scientific">Clunio marinus</name>
    <dbReference type="NCBI Taxonomy" id="568069"/>
    <lineage>
        <taxon>Eukaryota</taxon>
        <taxon>Metazoa</taxon>
        <taxon>Ecdysozoa</taxon>
        <taxon>Arthropoda</taxon>
        <taxon>Hexapoda</taxon>
        <taxon>Insecta</taxon>
        <taxon>Pterygota</taxon>
        <taxon>Neoptera</taxon>
        <taxon>Endopterygota</taxon>
        <taxon>Diptera</taxon>
        <taxon>Nematocera</taxon>
        <taxon>Chironomoidea</taxon>
        <taxon>Chironomidae</taxon>
        <taxon>Clunio</taxon>
    </lineage>
</organism>
<protein>
    <submittedName>
        <fullName evidence="2">CLUMA_CG013669, isoform A</fullName>
    </submittedName>
</protein>
<keyword evidence="3" id="KW-1185">Reference proteome</keyword>
<evidence type="ECO:0000313" key="3">
    <source>
        <dbReference type="Proteomes" id="UP000183832"/>
    </source>
</evidence>
<dbReference type="Proteomes" id="UP000183832">
    <property type="component" value="Unassembled WGS sequence"/>
</dbReference>
<keyword evidence="1" id="KW-0812">Transmembrane</keyword>
<dbReference type="EMBL" id="CVRI01000054">
    <property type="protein sequence ID" value="CRL00402.1"/>
    <property type="molecule type" value="Genomic_DNA"/>
</dbReference>
<accession>A0A1J1IKV7</accession>
<keyword evidence="1" id="KW-1133">Transmembrane helix</keyword>
<dbReference type="AlphaFoldDB" id="A0A1J1IKV7"/>